<sequence>MISLRQIRAARALLGWSQQMLADKALLSVKAVARLERNEVTSHAATVEALERTLTQAGIIFIPAGHGLGEGVQLASDLLPVRAEETP</sequence>
<dbReference type="SMART" id="SM00530">
    <property type="entry name" value="HTH_XRE"/>
    <property type="match status" value="1"/>
</dbReference>
<feature type="domain" description="HTH cro/C1-type" evidence="1">
    <location>
        <begin position="7"/>
        <end position="60"/>
    </location>
</feature>
<proteinExistence type="predicted"/>
<reference evidence="2 3" key="1">
    <citation type="submission" date="2019-06" db="EMBL/GenBank/DDBJ databases">
        <title>Genomic Encyclopedia of Type Strains, Phase IV (KMG-V): Genome sequencing to study the core and pangenomes of soil and plant-associated prokaryotes.</title>
        <authorList>
            <person name="Whitman W."/>
        </authorList>
    </citation>
    <scope>NUCLEOTIDE SEQUENCE [LARGE SCALE GENOMIC DNA]</scope>
    <source>
        <strain evidence="2 3">BR 11622</strain>
    </source>
</reference>
<accession>A0A560GL19</accession>
<name>A0A560GL19_9PROT</name>
<dbReference type="PROSITE" id="PS50943">
    <property type="entry name" value="HTH_CROC1"/>
    <property type="match status" value="1"/>
</dbReference>
<dbReference type="GO" id="GO:0003677">
    <property type="term" value="F:DNA binding"/>
    <property type="evidence" value="ECO:0007669"/>
    <property type="project" value="InterPro"/>
</dbReference>
<evidence type="ECO:0000313" key="2">
    <source>
        <dbReference type="EMBL" id="TWB34665.1"/>
    </source>
</evidence>
<dbReference type="OrthoDB" id="4419620at2"/>
<dbReference type="RefSeq" id="WP_145736330.1">
    <property type="nucleotide sequence ID" value="NZ_VITR01000023.1"/>
</dbReference>
<protein>
    <submittedName>
        <fullName evidence="2">Helix-turn-helix protein</fullName>
    </submittedName>
</protein>
<dbReference type="Proteomes" id="UP000315751">
    <property type="component" value="Unassembled WGS sequence"/>
</dbReference>
<dbReference type="InterPro" id="IPR010982">
    <property type="entry name" value="Lambda_DNA-bd_dom_sf"/>
</dbReference>
<keyword evidence="3" id="KW-1185">Reference proteome</keyword>
<dbReference type="InterPro" id="IPR001387">
    <property type="entry name" value="Cro/C1-type_HTH"/>
</dbReference>
<dbReference type="EMBL" id="VITR01000023">
    <property type="protein sequence ID" value="TWB34665.1"/>
    <property type="molecule type" value="Genomic_DNA"/>
</dbReference>
<dbReference type="Gene3D" id="1.10.260.40">
    <property type="entry name" value="lambda repressor-like DNA-binding domains"/>
    <property type="match status" value="1"/>
</dbReference>
<evidence type="ECO:0000313" key="3">
    <source>
        <dbReference type="Proteomes" id="UP000315751"/>
    </source>
</evidence>
<dbReference type="Pfam" id="PF01381">
    <property type="entry name" value="HTH_3"/>
    <property type="match status" value="1"/>
</dbReference>
<dbReference type="AlphaFoldDB" id="A0A560GL19"/>
<gene>
    <name evidence="2" type="ORF">FBZ90_12354</name>
</gene>
<organism evidence="2 3">
    <name type="scientific">Nitrospirillum amazonense</name>
    <dbReference type="NCBI Taxonomy" id="28077"/>
    <lineage>
        <taxon>Bacteria</taxon>
        <taxon>Pseudomonadati</taxon>
        <taxon>Pseudomonadota</taxon>
        <taxon>Alphaproteobacteria</taxon>
        <taxon>Rhodospirillales</taxon>
        <taxon>Azospirillaceae</taxon>
        <taxon>Nitrospirillum</taxon>
    </lineage>
</organism>
<dbReference type="CDD" id="cd00093">
    <property type="entry name" value="HTH_XRE"/>
    <property type="match status" value="1"/>
</dbReference>
<comment type="caution">
    <text evidence="2">The sequence shown here is derived from an EMBL/GenBank/DDBJ whole genome shotgun (WGS) entry which is preliminary data.</text>
</comment>
<dbReference type="SUPFAM" id="SSF47413">
    <property type="entry name" value="lambda repressor-like DNA-binding domains"/>
    <property type="match status" value="1"/>
</dbReference>
<evidence type="ECO:0000259" key="1">
    <source>
        <dbReference type="PROSITE" id="PS50943"/>
    </source>
</evidence>